<feature type="transmembrane region" description="Helical" evidence="6">
    <location>
        <begin position="420"/>
        <end position="439"/>
    </location>
</feature>
<evidence type="ECO:0000256" key="3">
    <source>
        <dbReference type="ARBA" id="ARBA00022692"/>
    </source>
</evidence>
<feature type="transmembrane region" description="Helical" evidence="6">
    <location>
        <begin position="320"/>
        <end position="343"/>
    </location>
</feature>
<feature type="transmembrane region" description="Helical" evidence="6">
    <location>
        <begin position="235"/>
        <end position="259"/>
    </location>
</feature>
<dbReference type="AlphaFoldDB" id="A0A562E161"/>
<feature type="transmembrane region" description="Helical" evidence="6">
    <location>
        <begin position="115"/>
        <end position="136"/>
    </location>
</feature>
<feature type="domain" description="Major facilitator superfamily (MFS) profile" evidence="7">
    <location>
        <begin position="25"/>
        <end position="476"/>
    </location>
</feature>
<feature type="transmembrane region" description="Helical" evidence="6">
    <location>
        <begin position="210"/>
        <end position="229"/>
    </location>
</feature>
<evidence type="ECO:0000256" key="1">
    <source>
        <dbReference type="ARBA" id="ARBA00004651"/>
    </source>
</evidence>
<evidence type="ECO:0000256" key="2">
    <source>
        <dbReference type="ARBA" id="ARBA00022448"/>
    </source>
</evidence>
<keyword evidence="4 6" id="KW-1133">Transmembrane helix</keyword>
<feature type="transmembrane region" description="Helical" evidence="6">
    <location>
        <begin position="451"/>
        <end position="471"/>
    </location>
</feature>
<dbReference type="GO" id="GO:0005886">
    <property type="term" value="C:plasma membrane"/>
    <property type="evidence" value="ECO:0007669"/>
    <property type="project" value="UniProtKB-SubCell"/>
</dbReference>
<feature type="transmembrane region" description="Helical" evidence="6">
    <location>
        <begin position="280"/>
        <end position="300"/>
    </location>
</feature>
<organism evidence="8 9">
    <name type="scientific">Rhodococcus rhodochrous J45</name>
    <dbReference type="NCBI Taxonomy" id="935266"/>
    <lineage>
        <taxon>Bacteria</taxon>
        <taxon>Bacillati</taxon>
        <taxon>Actinomycetota</taxon>
        <taxon>Actinomycetes</taxon>
        <taxon>Mycobacteriales</taxon>
        <taxon>Nocardiaceae</taxon>
        <taxon>Rhodococcus</taxon>
    </lineage>
</organism>
<gene>
    <name evidence="8" type="ORF">L618_000300003060</name>
</gene>
<evidence type="ECO:0000256" key="5">
    <source>
        <dbReference type="ARBA" id="ARBA00023136"/>
    </source>
</evidence>
<protein>
    <submittedName>
        <fullName evidence="8">Arabinose efflux permease</fullName>
    </submittedName>
</protein>
<feature type="transmembrane region" description="Helical" evidence="6">
    <location>
        <begin position="176"/>
        <end position="198"/>
    </location>
</feature>
<accession>A0A562E161</accession>
<dbReference type="InterPro" id="IPR020846">
    <property type="entry name" value="MFS_dom"/>
</dbReference>
<dbReference type="Proteomes" id="UP000317573">
    <property type="component" value="Unassembled WGS sequence"/>
</dbReference>
<feature type="transmembrane region" description="Helical" evidence="6">
    <location>
        <begin position="21"/>
        <end position="48"/>
    </location>
</feature>
<feature type="transmembrane region" description="Helical" evidence="6">
    <location>
        <begin position="375"/>
        <end position="394"/>
    </location>
</feature>
<feature type="transmembrane region" description="Helical" evidence="6">
    <location>
        <begin position="350"/>
        <end position="369"/>
    </location>
</feature>
<dbReference type="PROSITE" id="PS50850">
    <property type="entry name" value="MFS"/>
    <property type="match status" value="1"/>
</dbReference>
<dbReference type="RefSeq" id="WP_261379980.1">
    <property type="nucleotide sequence ID" value="NZ_VLJT01000028.1"/>
</dbReference>
<evidence type="ECO:0000256" key="4">
    <source>
        <dbReference type="ARBA" id="ARBA00022989"/>
    </source>
</evidence>
<proteinExistence type="predicted"/>
<reference evidence="8 9" key="1">
    <citation type="submission" date="2019-07" db="EMBL/GenBank/DDBJ databases">
        <title>Genome sequencing of lignin-degrading bacterial isolates.</title>
        <authorList>
            <person name="Gladden J."/>
        </authorList>
    </citation>
    <scope>NUCLEOTIDE SEQUENCE [LARGE SCALE GENOMIC DNA]</scope>
    <source>
        <strain evidence="8 9">J45</strain>
    </source>
</reference>
<dbReference type="InterPro" id="IPR036259">
    <property type="entry name" value="MFS_trans_sf"/>
</dbReference>
<keyword evidence="5 6" id="KW-0472">Membrane</keyword>
<evidence type="ECO:0000313" key="8">
    <source>
        <dbReference type="EMBL" id="TWH15732.1"/>
    </source>
</evidence>
<dbReference type="EMBL" id="VLJT01000028">
    <property type="protein sequence ID" value="TWH15732.1"/>
    <property type="molecule type" value="Genomic_DNA"/>
</dbReference>
<dbReference type="SUPFAM" id="SSF103473">
    <property type="entry name" value="MFS general substrate transporter"/>
    <property type="match status" value="2"/>
</dbReference>
<keyword evidence="3 6" id="KW-0812">Transmembrane</keyword>
<name>A0A562E161_RHORH</name>
<dbReference type="GO" id="GO:0022857">
    <property type="term" value="F:transmembrane transporter activity"/>
    <property type="evidence" value="ECO:0007669"/>
    <property type="project" value="InterPro"/>
</dbReference>
<feature type="transmembrane region" description="Helical" evidence="6">
    <location>
        <begin position="148"/>
        <end position="170"/>
    </location>
</feature>
<feature type="transmembrane region" description="Helical" evidence="6">
    <location>
        <begin position="60"/>
        <end position="79"/>
    </location>
</feature>
<dbReference type="Gene3D" id="1.20.1250.20">
    <property type="entry name" value="MFS general substrate transporter like domains"/>
    <property type="match status" value="2"/>
</dbReference>
<dbReference type="InterPro" id="IPR011701">
    <property type="entry name" value="MFS"/>
</dbReference>
<dbReference type="Pfam" id="PF07690">
    <property type="entry name" value="MFS_1"/>
    <property type="match status" value="2"/>
</dbReference>
<dbReference type="PANTHER" id="PTHR42718">
    <property type="entry name" value="MAJOR FACILITATOR SUPERFAMILY MULTIDRUG TRANSPORTER MFSC"/>
    <property type="match status" value="1"/>
</dbReference>
<evidence type="ECO:0000256" key="6">
    <source>
        <dbReference type="SAM" id="Phobius"/>
    </source>
</evidence>
<comment type="subcellular location">
    <subcellularLocation>
        <location evidence="1">Cell membrane</location>
        <topology evidence="1">Multi-pass membrane protein</topology>
    </subcellularLocation>
</comment>
<feature type="transmembrane region" description="Helical" evidence="6">
    <location>
        <begin position="91"/>
        <end position="109"/>
    </location>
</feature>
<dbReference type="PANTHER" id="PTHR42718:SF9">
    <property type="entry name" value="MAJOR FACILITATOR SUPERFAMILY MULTIDRUG TRANSPORTER MFSC"/>
    <property type="match status" value="1"/>
</dbReference>
<keyword evidence="2" id="KW-0813">Transport</keyword>
<evidence type="ECO:0000259" key="7">
    <source>
        <dbReference type="PROSITE" id="PS50850"/>
    </source>
</evidence>
<comment type="caution">
    <text evidence="8">The sequence shown here is derived from an EMBL/GenBank/DDBJ whole genome shotgun (WGS) entry which is preliminary data.</text>
</comment>
<sequence>MSDPSTPPADDRRDSAVVTRSTTFVIAALVLAECVSAFEAGMIFIALPRFGEIFDAPASTTGWAVTAYMLVAATTALVGGRLGDMYGRKKVLIIAMMVSTLGSVISVFGDSMGAIILGRGVQGAAGAILPLCYGLAREALPPSKVALAVGYISGAALLAGSGGYFVAGVLLDVADWHMIFVFAAVLAVVASVVAAFALPGTHTRMDLPRFDYLGAALLTPGLVALLYGITQGPTWGWGSFGVLALIIGGLVVLSVWTVWELRLAEPLVNLRALATKRMTLNLIAVAVLALGPVGAVQIVTPMILQAPTSMPVGLGMSATVAGLIGGIGAIVGFAASPIAGVVAGRWGGRTAFFIGAVLFAVANLLILVGHKSLPVMIAVFVVAAVATAFAYTGYPKIVIESVPEDVTSVTTGVLATARQAFSAISVAIVSVMLSLWTVPDTTMPTSASLDLAVGWFVLCSLIVAAICLFIGRPQQAQAVDSPVSDGRDDADMSGAAV</sequence>
<evidence type="ECO:0000313" key="9">
    <source>
        <dbReference type="Proteomes" id="UP000317573"/>
    </source>
</evidence>